<dbReference type="PROSITE" id="PS51257">
    <property type="entry name" value="PROKAR_LIPOPROTEIN"/>
    <property type="match status" value="1"/>
</dbReference>
<evidence type="ECO:0000313" key="2">
    <source>
        <dbReference type="Proteomes" id="UP001279660"/>
    </source>
</evidence>
<dbReference type="Proteomes" id="UP001279660">
    <property type="component" value="Unassembled WGS sequence"/>
</dbReference>
<gene>
    <name evidence="1" type="ORF">SIL82_16765</name>
</gene>
<sequence length="150" mass="15466">MNRSILAIALLLTACSREGAFSNDPSLYQSNTTTLTPGVQAVRVGEGGPAYPACASSGLVVNLSPGGEAYLPLRAAPFTEAQEVARLGEGAKLFLCQRSLDQRWQGVVVPPVDSPQLDCGVAATLANASAYAGPCKSGWVLSSFVRPVAG</sequence>
<comment type="caution">
    <text evidence="1">The sequence shown here is derived from an EMBL/GenBank/DDBJ whole genome shotgun (WGS) entry which is preliminary data.</text>
</comment>
<evidence type="ECO:0008006" key="3">
    <source>
        <dbReference type="Google" id="ProtNLM"/>
    </source>
</evidence>
<organism evidence="1 2">
    <name type="scientific">Sphingomonas echinoides</name>
    <dbReference type="NCBI Taxonomy" id="59803"/>
    <lineage>
        <taxon>Bacteria</taxon>
        <taxon>Pseudomonadati</taxon>
        <taxon>Pseudomonadota</taxon>
        <taxon>Alphaproteobacteria</taxon>
        <taxon>Sphingomonadales</taxon>
        <taxon>Sphingomonadaceae</taxon>
        <taxon>Sphingomonas</taxon>
    </lineage>
</organism>
<evidence type="ECO:0000313" key="1">
    <source>
        <dbReference type="EMBL" id="MDX5985909.1"/>
    </source>
</evidence>
<dbReference type="RefSeq" id="WP_010407152.1">
    <property type="nucleotide sequence ID" value="NZ_JAWXXV010000001.1"/>
</dbReference>
<protein>
    <recommendedName>
        <fullName evidence="3">Integron</fullName>
    </recommendedName>
</protein>
<reference evidence="1 2" key="1">
    <citation type="submission" date="2023-11" db="EMBL/GenBank/DDBJ databases">
        <title>MicrobeMod: A computational toolkit for identifying prokaryotic methylation and restriction-modification with nanopore sequencing.</title>
        <authorList>
            <person name="Crits-Christoph A."/>
            <person name="Kang S.C."/>
            <person name="Lee H."/>
            <person name="Ostrov N."/>
        </authorList>
    </citation>
    <scope>NUCLEOTIDE SEQUENCE [LARGE SCALE GENOMIC DNA]</scope>
    <source>
        <strain evidence="1 2">ATCC 14820</strain>
    </source>
</reference>
<dbReference type="EMBL" id="JAWXXV010000001">
    <property type="protein sequence ID" value="MDX5985909.1"/>
    <property type="molecule type" value="Genomic_DNA"/>
</dbReference>
<accession>A0ABU4PPN1</accession>
<proteinExistence type="predicted"/>
<name>A0ABU4PPN1_9SPHN</name>
<keyword evidence="2" id="KW-1185">Reference proteome</keyword>